<name>D2QB87_BIFDB</name>
<sequence>MTCTTLEHALAADKSDLRVQLWDGYGWTGRNAGESSTPLHALGLIVTSDGWTLGKAEPATTLTTIPGVAGSIDQTEEDPALHAYPGRRTVEINIAALGDPGQVQEGMANAGALHGALVRIQGLLPDPFLALEGRASLGEWTLNRRVDGRLVAAVGTLSIDAMPYAHGQTERVSLAAGTNNVTLKGNAPIQPFVSLDSPSGSTAPASLTYYGTKRTQVLKSYRNSGVGWSFWCADRYSKARAKGGDTTDPKIGLALSADWMELPPGAIQLTCSTTGYLEYEPGYLF</sequence>
<dbReference type="HOGENOM" id="CLU_975445_0_0_11"/>
<keyword evidence="2" id="KW-1185">Reference proteome</keyword>
<gene>
    <name evidence="1" type="ordered locus">BDP_1473</name>
</gene>
<dbReference type="STRING" id="401473.BDP_1473"/>
<dbReference type="eggNOG" id="COG4722">
    <property type="taxonomic scope" value="Bacteria"/>
</dbReference>
<evidence type="ECO:0000313" key="2">
    <source>
        <dbReference type="Proteomes" id="UP000008693"/>
    </source>
</evidence>
<dbReference type="AlphaFoldDB" id="D2QB87"/>
<protein>
    <submittedName>
        <fullName evidence="1">3-hydroxy-3-methylglutaryl CoA synthase</fullName>
    </submittedName>
</protein>
<evidence type="ECO:0000313" key="1">
    <source>
        <dbReference type="EMBL" id="ADB10073.1"/>
    </source>
</evidence>
<dbReference type="EMBL" id="CP001750">
    <property type="protein sequence ID" value="ADB10073.1"/>
    <property type="molecule type" value="Genomic_DNA"/>
</dbReference>
<dbReference type="KEGG" id="bde:BDP_1473"/>
<dbReference type="GeneID" id="31606646"/>
<proteinExistence type="predicted"/>
<dbReference type="RefSeq" id="WP_003839544.1">
    <property type="nucleotide sequence ID" value="NC_013714.1"/>
</dbReference>
<accession>D2QB87</accession>
<organism evidence="1 2">
    <name type="scientific">Bifidobacterium dentium (strain ATCC 27534 / DSM 20436 / JCM 1195 / Bd1)</name>
    <dbReference type="NCBI Taxonomy" id="401473"/>
    <lineage>
        <taxon>Bacteria</taxon>
        <taxon>Bacillati</taxon>
        <taxon>Actinomycetota</taxon>
        <taxon>Actinomycetes</taxon>
        <taxon>Bifidobacteriales</taxon>
        <taxon>Bifidobacteriaceae</taxon>
        <taxon>Bifidobacterium</taxon>
    </lineage>
</organism>
<dbReference type="Proteomes" id="UP000008693">
    <property type="component" value="Chromosome"/>
</dbReference>
<reference evidence="1 2" key="1">
    <citation type="journal article" date="2009" name="PLoS Genet.">
        <title>The Bifidobacterium dentium Bd1 genome sequence reflects its genetic adaptation to the human oral cavity.</title>
        <authorList>
            <person name="Ventura M."/>
            <person name="Turroni F."/>
            <person name="Zomer A."/>
            <person name="Foroni E."/>
            <person name="Giubellini V."/>
            <person name="Bottacini F."/>
            <person name="Canchaya C."/>
            <person name="Claesson M.J."/>
            <person name="He F."/>
            <person name="Mantzourani M."/>
            <person name="Mulas L."/>
            <person name="Ferrarini A."/>
            <person name="Gao B."/>
            <person name="Delledonne M."/>
            <person name="Henrissat B."/>
            <person name="Coutinho P."/>
            <person name="Oggioni M."/>
            <person name="Gupta R.S."/>
            <person name="Zhang Z."/>
            <person name="Beighton D."/>
            <person name="Fitzgerald G.F."/>
            <person name="O'Toole P.W."/>
            <person name="van Sinderen D."/>
        </authorList>
    </citation>
    <scope>NUCLEOTIDE SEQUENCE [LARGE SCALE GENOMIC DNA]</scope>
    <source>
        <strain evidence="2">ATCC 27534 / DSM 20436 / JCM 1195 / Bd1</strain>
    </source>
</reference>